<accession>A0A4Q9PLK4</accession>
<gene>
    <name evidence="2" type="ORF">BD310DRAFT_712006</name>
</gene>
<reference evidence="2 3" key="1">
    <citation type="submission" date="2019-01" db="EMBL/GenBank/DDBJ databases">
        <title>Draft genome sequences of three monokaryotic isolates of the white-rot basidiomycete fungus Dichomitus squalens.</title>
        <authorList>
            <consortium name="DOE Joint Genome Institute"/>
            <person name="Lopez S.C."/>
            <person name="Andreopoulos B."/>
            <person name="Pangilinan J."/>
            <person name="Lipzen A."/>
            <person name="Riley R."/>
            <person name="Ahrendt S."/>
            <person name="Ng V."/>
            <person name="Barry K."/>
            <person name="Daum C."/>
            <person name="Grigoriev I.V."/>
            <person name="Hilden K.S."/>
            <person name="Makela M.R."/>
            <person name="de Vries R.P."/>
        </authorList>
    </citation>
    <scope>NUCLEOTIDE SEQUENCE [LARGE SCALE GENOMIC DNA]</scope>
    <source>
        <strain evidence="2 3">CBS 464.89</strain>
    </source>
</reference>
<feature type="compositionally biased region" description="Low complexity" evidence="1">
    <location>
        <begin position="155"/>
        <end position="225"/>
    </location>
</feature>
<proteinExistence type="predicted"/>
<evidence type="ECO:0000313" key="2">
    <source>
        <dbReference type="EMBL" id="TBU55077.1"/>
    </source>
</evidence>
<evidence type="ECO:0000313" key="3">
    <source>
        <dbReference type="Proteomes" id="UP000292082"/>
    </source>
</evidence>
<feature type="compositionally biased region" description="Low complexity" evidence="1">
    <location>
        <begin position="235"/>
        <end position="283"/>
    </location>
</feature>
<dbReference type="STRING" id="114155.A0A4Q9PLK4"/>
<dbReference type="Proteomes" id="UP000292082">
    <property type="component" value="Unassembled WGS sequence"/>
</dbReference>
<feature type="region of interest" description="Disordered" evidence="1">
    <location>
        <begin position="144"/>
        <end position="283"/>
    </location>
</feature>
<sequence length="360" mass="38339">MPLVFGRPVIPVLLPPALACNYPHHGTLWTPVPAAKGLFLCRPAVSVLVDASSRGRLPNAMPGTIRLHGLTKLSTLHPKSRLGEVGERARVVRTQCLAVFSLFLLGTHMAPFVQGRALPAKFLPDASVTLPQFVPTGVYNAGRGRRRAVSDSRSDVASPSTSDPQTSSPARSDSTAAGTSSGTSASTSDSVRATTDSVTSTDSETSTASDAATQSSSQTVMTSVTPANPGGSFGTSSTSATSSTSTSNTSSTSGTSTLATTSTTSLSSSTSATTSRQTSTVATNHSSSSTLHITFHHRYHYVTRVFHDVNQLYIFFILRDCIIFKDYFIPDYFIFDYIIADFFISHHQFSVHINFELITL</sequence>
<protein>
    <submittedName>
        <fullName evidence="2">Uncharacterized protein</fullName>
    </submittedName>
</protein>
<keyword evidence="3" id="KW-1185">Reference proteome</keyword>
<dbReference type="AlphaFoldDB" id="A0A4Q9PLK4"/>
<name>A0A4Q9PLK4_9APHY</name>
<dbReference type="EMBL" id="ML145175">
    <property type="protein sequence ID" value="TBU55077.1"/>
    <property type="molecule type" value="Genomic_DNA"/>
</dbReference>
<evidence type="ECO:0000256" key="1">
    <source>
        <dbReference type="SAM" id="MobiDB-lite"/>
    </source>
</evidence>
<organism evidence="2 3">
    <name type="scientific">Dichomitus squalens</name>
    <dbReference type="NCBI Taxonomy" id="114155"/>
    <lineage>
        <taxon>Eukaryota</taxon>
        <taxon>Fungi</taxon>
        <taxon>Dikarya</taxon>
        <taxon>Basidiomycota</taxon>
        <taxon>Agaricomycotina</taxon>
        <taxon>Agaricomycetes</taxon>
        <taxon>Polyporales</taxon>
        <taxon>Polyporaceae</taxon>
        <taxon>Dichomitus</taxon>
    </lineage>
</organism>